<comment type="caution">
    <text evidence="2">The sequence shown here is derived from an EMBL/GenBank/DDBJ whole genome shotgun (WGS) entry which is preliminary data.</text>
</comment>
<dbReference type="Proteomes" id="UP000435910">
    <property type="component" value="Unassembled WGS sequence"/>
</dbReference>
<dbReference type="EMBL" id="NILC01000021">
    <property type="protein sequence ID" value="TWL28432.1"/>
    <property type="molecule type" value="Genomic_DNA"/>
</dbReference>
<keyword evidence="1" id="KW-0175">Coiled coil</keyword>
<dbReference type="AlphaFoldDB" id="A0A8B5YCC0"/>
<reference evidence="2 3" key="1">
    <citation type="submission" date="2019-06" db="EMBL/GenBank/DDBJ databases">
        <title>Genome sequence analysis of &gt;100 Bacillus licheniformis strains suggests intrinsic resistance to this species.</title>
        <authorList>
            <person name="Wels M."/>
            <person name="Siezen R.J."/>
            <person name="Johansen E."/>
            <person name="Stuer-Lauridsen B."/>
            <person name="Bjerre K."/>
            <person name="Nielsen B.K.K."/>
        </authorList>
    </citation>
    <scope>NUCLEOTIDE SEQUENCE [LARGE SCALE GENOMIC DNA]</scope>
    <source>
        <strain evidence="2 3">BAC-16736</strain>
    </source>
</reference>
<evidence type="ECO:0000256" key="1">
    <source>
        <dbReference type="SAM" id="Coils"/>
    </source>
</evidence>
<gene>
    <name evidence="2" type="ORF">CHCC16736_3034</name>
</gene>
<name>A0A8B5YCC0_BACLI</name>
<dbReference type="RefSeq" id="WP_069500331.1">
    <property type="nucleotide sequence ID" value="NZ_CP017247.1"/>
</dbReference>
<protein>
    <submittedName>
        <fullName evidence="2">Uncharacterized protein</fullName>
    </submittedName>
</protein>
<sequence>MKVTLSHHAKKRITKRFKIGNQTPEAWASQMLSNAIYCGIGPDNNGKDARMYSHRGATFMLAVDADVVKTVIPPNKSYINRIRRKVTNFIAEEITKMSQQITEEVARIDKFRDELEEEIAHLEDRLSRARSLSTKLALQARINAVRMRIDELPAESHELRRELTRTARGVAAYV</sequence>
<evidence type="ECO:0000313" key="2">
    <source>
        <dbReference type="EMBL" id="TWL28432.1"/>
    </source>
</evidence>
<feature type="coiled-coil region" evidence="1">
    <location>
        <begin position="98"/>
        <end position="132"/>
    </location>
</feature>
<proteinExistence type="predicted"/>
<evidence type="ECO:0000313" key="3">
    <source>
        <dbReference type="Proteomes" id="UP000435910"/>
    </source>
</evidence>
<accession>A0A8B5YCC0</accession>
<organism evidence="2 3">
    <name type="scientific">Bacillus licheniformis</name>
    <dbReference type="NCBI Taxonomy" id="1402"/>
    <lineage>
        <taxon>Bacteria</taxon>
        <taxon>Bacillati</taxon>
        <taxon>Bacillota</taxon>
        <taxon>Bacilli</taxon>
        <taxon>Bacillales</taxon>
        <taxon>Bacillaceae</taxon>
        <taxon>Bacillus</taxon>
    </lineage>
</organism>